<dbReference type="InterPro" id="IPR036390">
    <property type="entry name" value="WH_DNA-bd_sf"/>
</dbReference>
<dbReference type="SUPFAM" id="SSF46785">
    <property type="entry name" value="Winged helix' DNA-binding domain"/>
    <property type="match status" value="1"/>
</dbReference>
<dbReference type="InterPro" id="IPR025855">
    <property type="entry name" value="Replic_Relax"/>
</dbReference>
<gene>
    <name evidence="1" type="ORF">DEX24_16625</name>
</gene>
<evidence type="ECO:0000313" key="1">
    <source>
        <dbReference type="EMBL" id="PWI22913.1"/>
    </source>
</evidence>
<keyword evidence="2" id="KW-1185">Reference proteome</keyword>
<proteinExistence type="predicted"/>
<dbReference type="Pfam" id="PF13814">
    <property type="entry name" value="Replic_Relax"/>
    <property type="match status" value="1"/>
</dbReference>
<evidence type="ECO:0000313" key="2">
    <source>
        <dbReference type="Proteomes" id="UP000245938"/>
    </source>
</evidence>
<evidence type="ECO:0008006" key="3">
    <source>
        <dbReference type="Google" id="ProtNLM"/>
    </source>
</evidence>
<reference evidence="1 2" key="1">
    <citation type="submission" date="2018-05" db="EMBL/GenBank/DDBJ databases">
        <title>Kurthia sibirica genome sequence.</title>
        <authorList>
            <person name="Maclea K.S."/>
            <person name="Goen A.E."/>
        </authorList>
    </citation>
    <scope>NUCLEOTIDE SEQUENCE [LARGE SCALE GENOMIC DNA]</scope>
    <source>
        <strain evidence="1 2">ATCC 49154</strain>
    </source>
</reference>
<comment type="caution">
    <text evidence="1">The sequence shown here is derived from an EMBL/GenBank/DDBJ whole genome shotgun (WGS) entry which is preliminary data.</text>
</comment>
<accession>A0A2U3AEE3</accession>
<name>A0A2U3AEE3_9BACL</name>
<dbReference type="OrthoDB" id="2919723at2"/>
<sequence length="437" mass="50828">MLRQIKKGLNGLKIEKGHFYKGVVLHDYEIEVLRHIYLHKQLRATSLHELYRLLSNKKIETSNISNRLKKLLDAGVVARNEELIHDMSKNFVRYSYRLNSAGLEVLVFLNIIRKESIKTYKTNAHINKFPNLHSKVASTITNKIVMDLIKQEITFDFCRGNNHYLLGNDSYTRKTETTGFIIPDYVIETRDTIVPIEIDTGTQRAHIIKQKIEKYIVQARSKEFNLRNIHVVFIVVDNSISDTFETNRNRRVYSLKATFLSGFDLPGNLHFYAVNALHSIPLISYILNPKNNLEEIEKDFICEDFMELYNERYKQHFIQVEKPAVAKDLFHAVYTYEVNTIKYDVYLIYRVVGNLRDYQKSESALSYLSKRLERNKRFILLYVYDNATSALADVTTATDASITIAASYLPTEDNEDLVVYKHTSLLTKKAVKGVIEY</sequence>
<protein>
    <recommendedName>
        <fullName evidence="3">Replication-relaxation family protein</fullName>
    </recommendedName>
</protein>
<dbReference type="Proteomes" id="UP000245938">
    <property type="component" value="Unassembled WGS sequence"/>
</dbReference>
<dbReference type="AlphaFoldDB" id="A0A2U3AEE3"/>
<organism evidence="1 2">
    <name type="scientific">Kurthia sibirica</name>
    <dbReference type="NCBI Taxonomy" id="202750"/>
    <lineage>
        <taxon>Bacteria</taxon>
        <taxon>Bacillati</taxon>
        <taxon>Bacillota</taxon>
        <taxon>Bacilli</taxon>
        <taxon>Bacillales</taxon>
        <taxon>Caryophanaceae</taxon>
        <taxon>Kurthia</taxon>
    </lineage>
</organism>
<dbReference type="EMBL" id="QFVR01000046">
    <property type="protein sequence ID" value="PWI22913.1"/>
    <property type="molecule type" value="Genomic_DNA"/>
</dbReference>